<dbReference type="Proteomes" id="UP001597373">
    <property type="component" value="Unassembled WGS sequence"/>
</dbReference>
<protein>
    <submittedName>
        <fullName evidence="5">Lytic transglycosylase domain-containing protein</fullName>
    </submittedName>
</protein>
<evidence type="ECO:0000256" key="3">
    <source>
        <dbReference type="ARBA" id="ARBA00022729"/>
    </source>
</evidence>
<dbReference type="SUPFAM" id="SSF53955">
    <property type="entry name" value="Lysozyme-like"/>
    <property type="match status" value="1"/>
</dbReference>
<evidence type="ECO:0000313" key="5">
    <source>
        <dbReference type="EMBL" id="MFD2258716.1"/>
    </source>
</evidence>
<proteinExistence type="inferred from homology"/>
<dbReference type="RefSeq" id="WP_345098343.1">
    <property type="nucleotide sequence ID" value="NZ_BAABGS010000014.1"/>
</dbReference>
<dbReference type="Gene3D" id="1.10.530.10">
    <property type="match status" value="1"/>
</dbReference>
<dbReference type="PANTHER" id="PTHR37423">
    <property type="entry name" value="SOLUBLE LYTIC MUREIN TRANSGLYCOSYLASE-RELATED"/>
    <property type="match status" value="1"/>
</dbReference>
<sequence length="663" mass="72320">MPELRPYFPSEPLSASVSALFGRLFNPDAARQQLKAGLRALADGDVDAARAARSELSEGAVEHKLLSWAIATSGNRGVTSDEIAEAMAELQGWPGHHRLQAALERALFREDAKAGVDPATLETPRTLEGKLLLARTRLAGDDPDAARALIAPVWRTENLSPRHESLILDEFGSLLTSEDHRFRTERMLYAKEISAARRIEHLSGLGKLIAAWQAVERNDSKAAQLIEAVPAVQRKAAWTFLKARHLRRKGELQAAAKLILDIPPAETADVDADAWWAERRALSRELLDQGEFDLAYRIAASQHGGKPVTQADAAFHAGWLALRFLNDPARSVPHFRRIAEVASGAITQARAHYWLGRAAEAGAPDLDAQEHYALAAHHPTAFYGQLATARLGNTFLPLTSPSISDRDRAAFAFREPVRAIRLLDELGFGQLATQLSRDLADDLATPEELAMLVEMAEQSGNHYLALRIAKAGATRGLSVGALTHRVGAIPRNAELTGAGEALAYAIARQESEFNVGAVSSAGARGLLQLMPGTAREVAIKAGLPFSPVRLTSDAGYSAALGAAYLDEQLARFEGSYILTFIGYNAGPGRALQWIERYGDPRGRSIEEVVDWIERIPFAETRNYVQRVMENYQVYKFQLSGSFEIEKDLTHGRRLPGPTGDGNP</sequence>
<dbReference type="EMBL" id="JBHUIR010000011">
    <property type="protein sequence ID" value="MFD2258716.1"/>
    <property type="molecule type" value="Genomic_DNA"/>
</dbReference>
<reference evidence="6" key="1">
    <citation type="journal article" date="2019" name="Int. J. Syst. Evol. Microbiol.">
        <title>The Global Catalogue of Microorganisms (GCM) 10K type strain sequencing project: providing services to taxonomists for standard genome sequencing and annotation.</title>
        <authorList>
            <consortium name="The Broad Institute Genomics Platform"/>
            <consortium name="The Broad Institute Genome Sequencing Center for Infectious Disease"/>
            <person name="Wu L."/>
            <person name="Ma J."/>
        </authorList>
    </citation>
    <scope>NUCLEOTIDE SEQUENCE [LARGE SCALE GENOMIC DNA]</scope>
    <source>
        <strain evidence="6">KCTC 23707</strain>
    </source>
</reference>
<comment type="caution">
    <text evidence="5">The sequence shown here is derived from an EMBL/GenBank/DDBJ whole genome shotgun (WGS) entry which is preliminary data.</text>
</comment>
<comment type="similarity">
    <text evidence="2">Belongs to the virb1 family.</text>
</comment>
<gene>
    <name evidence="5" type="ORF">ACFSMZ_02905</name>
</gene>
<dbReference type="PANTHER" id="PTHR37423:SF2">
    <property type="entry name" value="MEMBRANE-BOUND LYTIC MUREIN TRANSGLYCOSYLASE C"/>
    <property type="match status" value="1"/>
</dbReference>
<evidence type="ECO:0000256" key="2">
    <source>
        <dbReference type="ARBA" id="ARBA00009387"/>
    </source>
</evidence>
<dbReference type="Pfam" id="PF01464">
    <property type="entry name" value="SLT"/>
    <property type="match status" value="1"/>
</dbReference>
<keyword evidence="6" id="KW-1185">Reference proteome</keyword>
<comment type="similarity">
    <text evidence="1">Belongs to the transglycosylase Slt family.</text>
</comment>
<evidence type="ECO:0000259" key="4">
    <source>
        <dbReference type="Pfam" id="PF01464"/>
    </source>
</evidence>
<dbReference type="InterPro" id="IPR008939">
    <property type="entry name" value="Lytic_TGlycosylase_superhlx_U"/>
</dbReference>
<dbReference type="InterPro" id="IPR023346">
    <property type="entry name" value="Lysozyme-like_dom_sf"/>
</dbReference>
<feature type="domain" description="Transglycosylase SLT" evidence="4">
    <location>
        <begin position="498"/>
        <end position="600"/>
    </location>
</feature>
<dbReference type="InterPro" id="IPR008258">
    <property type="entry name" value="Transglycosylase_SLT_dom_1"/>
</dbReference>
<organism evidence="5 6">
    <name type="scientific">Chelativorans composti</name>
    <dbReference type="NCBI Taxonomy" id="768533"/>
    <lineage>
        <taxon>Bacteria</taxon>
        <taxon>Pseudomonadati</taxon>
        <taxon>Pseudomonadota</taxon>
        <taxon>Alphaproteobacteria</taxon>
        <taxon>Hyphomicrobiales</taxon>
        <taxon>Phyllobacteriaceae</taxon>
        <taxon>Chelativorans</taxon>
    </lineage>
</organism>
<keyword evidence="3" id="KW-0732">Signal</keyword>
<evidence type="ECO:0000256" key="1">
    <source>
        <dbReference type="ARBA" id="ARBA00007734"/>
    </source>
</evidence>
<dbReference type="Gene3D" id="1.25.20.10">
    <property type="entry name" value="Bacterial muramidases"/>
    <property type="match status" value="1"/>
</dbReference>
<accession>A0ABW5DDZ1</accession>
<name>A0ABW5DDZ1_9HYPH</name>
<dbReference type="CDD" id="cd13401">
    <property type="entry name" value="Slt70-like"/>
    <property type="match status" value="1"/>
</dbReference>
<evidence type="ECO:0000313" key="6">
    <source>
        <dbReference type="Proteomes" id="UP001597373"/>
    </source>
</evidence>
<dbReference type="SUPFAM" id="SSF48435">
    <property type="entry name" value="Bacterial muramidases"/>
    <property type="match status" value="1"/>
</dbReference>